<dbReference type="GO" id="GO:0003700">
    <property type="term" value="F:DNA-binding transcription factor activity"/>
    <property type="evidence" value="ECO:0007669"/>
    <property type="project" value="TreeGrafter"/>
</dbReference>
<gene>
    <name evidence="6" type="ORF">GCM10011348_21930</name>
</gene>
<dbReference type="EMBL" id="BMLT01000005">
    <property type="protein sequence ID" value="GGO81886.1"/>
    <property type="molecule type" value="Genomic_DNA"/>
</dbReference>
<keyword evidence="7" id="KW-1185">Reference proteome</keyword>
<dbReference type="Pfam" id="PF01614">
    <property type="entry name" value="IclR_C"/>
    <property type="match status" value="1"/>
</dbReference>
<comment type="caution">
    <text evidence="6">The sequence shown here is derived from an EMBL/GenBank/DDBJ whole genome shotgun (WGS) entry which is preliminary data.</text>
</comment>
<dbReference type="GO" id="GO:0003677">
    <property type="term" value="F:DNA binding"/>
    <property type="evidence" value="ECO:0007669"/>
    <property type="project" value="UniProtKB-KW"/>
</dbReference>
<proteinExistence type="predicted"/>
<sequence length="259" mass="28914">MSFPREKDSSDRKFIEALARGLDVLRAFGPGAGLLGNQEIANRTGLPKATVSRLTYTLTKLGYLSYSPQLEKYQLDVGVLALGYAYLANLRVRQVARPLMELMAKRTKTAITLSCRDRLSMIYVENVRDEEATMLRVEIGNRLPLATTAPGRAYLAALPEDDRNFLMRFLEEKAGDDWPQVRQGIEKAVRDYAEKGYCVALGDWDRSINSVAVPLHLHDGTLMALACGGPSYLVSQQMVEEQLCHQLVHLAREIQSIAL</sequence>
<evidence type="ECO:0000256" key="2">
    <source>
        <dbReference type="ARBA" id="ARBA00023125"/>
    </source>
</evidence>
<evidence type="ECO:0000313" key="7">
    <source>
        <dbReference type="Proteomes" id="UP000599578"/>
    </source>
</evidence>
<dbReference type="InterPro" id="IPR029016">
    <property type="entry name" value="GAF-like_dom_sf"/>
</dbReference>
<evidence type="ECO:0000313" key="6">
    <source>
        <dbReference type="EMBL" id="GGO81886.1"/>
    </source>
</evidence>
<dbReference type="Gene3D" id="1.10.10.10">
    <property type="entry name" value="Winged helix-like DNA-binding domain superfamily/Winged helix DNA-binding domain"/>
    <property type="match status" value="1"/>
</dbReference>
<dbReference type="AlphaFoldDB" id="A0A917ZFM5"/>
<dbReference type="InterPro" id="IPR036388">
    <property type="entry name" value="WH-like_DNA-bd_sf"/>
</dbReference>
<evidence type="ECO:0000256" key="1">
    <source>
        <dbReference type="ARBA" id="ARBA00023015"/>
    </source>
</evidence>
<feature type="domain" description="HTH iclR-type" evidence="4">
    <location>
        <begin position="15"/>
        <end position="77"/>
    </location>
</feature>
<dbReference type="PANTHER" id="PTHR30136:SF33">
    <property type="entry name" value="TRANSCRIPTIONAL REGULATORY PROTEIN"/>
    <property type="match status" value="1"/>
</dbReference>
<dbReference type="SUPFAM" id="SSF46785">
    <property type="entry name" value="Winged helix' DNA-binding domain"/>
    <property type="match status" value="1"/>
</dbReference>
<dbReference type="Gene3D" id="3.30.450.40">
    <property type="match status" value="1"/>
</dbReference>
<dbReference type="InterPro" id="IPR005471">
    <property type="entry name" value="Tscrpt_reg_IclR_N"/>
</dbReference>
<dbReference type="Proteomes" id="UP000599578">
    <property type="component" value="Unassembled WGS sequence"/>
</dbReference>
<dbReference type="SMART" id="SM00346">
    <property type="entry name" value="HTH_ICLR"/>
    <property type="match status" value="1"/>
</dbReference>
<keyword evidence="3" id="KW-0804">Transcription</keyword>
<keyword evidence="1" id="KW-0805">Transcription regulation</keyword>
<evidence type="ECO:0000256" key="3">
    <source>
        <dbReference type="ARBA" id="ARBA00023163"/>
    </source>
</evidence>
<dbReference type="GO" id="GO:0045892">
    <property type="term" value="P:negative regulation of DNA-templated transcription"/>
    <property type="evidence" value="ECO:0007669"/>
    <property type="project" value="TreeGrafter"/>
</dbReference>
<dbReference type="SUPFAM" id="SSF55781">
    <property type="entry name" value="GAF domain-like"/>
    <property type="match status" value="1"/>
</dbReference>
<protein>
    <submittedName>
        <fullName evidence="6">Transcriptional regulator</fullName>
    </submittedName>
</protein>
<dbReference type="PROSITE" id="PS51078">
    <property type="entry name" value="ICLR_ED"/>
    <property type="match status" value="1"/>
</dbReference>
<organism evidence="6 7">
    <name type="scientific">Marinobacterium nitratireducens</name>
    <dbReference type="NCBI Taxonomy" id="518897"/>
    <lineage>
        <taxon>Bacteria</taxon>
        <taxon>Pseudomonadati</taxon>
        <taxon>Pseudomonadota</taxon>
        <taxon>Gammaproteobacteria</taxon>
        <taxon>Oceanospirillales</taxon>
        <taxon>Oceanospirillaceae</taxon>
        <taxon>Marinobacterium</taxon>
    </lineage>
</organism>
<dbReference type="InterPro" id="IPR050707">
    <property type="entry name" value="HTH_MetabolicPath_Reg"/>
</dbReference>
<dbReference type="Pfam" id="PF09339">
    <property type="entry name" value="HTH_IclR"/>
    <property type="match status" value="1"/>
</dbReference>
<accession>A0A917ZFM5</accession>
<name>A0A917ZFM5_9GAMM</name>
<dbReference type="PANTHER" id="PTHR30136">
    <property type="entry name" value="HELIX-TURN-HELIX TRANSCRIPTIONAL REGULATOR, ICLR FAMILY"/>
    <property type="match status" value="1"/>
</dbReference>
<dbReference type="InterPro" id="IPR036390">
    <property type="entry name" value="WH_DNA-bd_sf"/>
</dbReference>
<reference evidence="6 7" key="1">
    <citation type="journal article" date="2014" name="Int. J. Syst. Evol. Microbiol.">
        <title>Complete genome sequence of Corynebacterium casei LMG S-19264T (=DSM 44701T), isolated from a smear-ripened cheese.</title>
        <authorList>
            <consortium name="US DOE Joint Genome Institute (JGI-PGF)"/>
            <person name="Walter F."/>
            <person name="Albersmeier A."/>
            <person name="Kalinowski J."/>
            <person name="Ruckert C."/>
        </authorList>
    </citation>
    <scope>NUCLEOTIDE SEQUENCE [LARGE SCALE GENOMIC DNA]</scope>
    <source>
        <strain evidence="6 7">CGMCC 1.7286</strain>
    </source>
</reference>
<dbReference type="InterPro" id="IPR014757">
    <property type="entry name" value="Tscrpt_reg_IclR_C"/>
</dbReference>
<evidence type="ECO:0000259" key="5">
    <source>
        <dbReference type="PROSITE" id="PS51078"/>
    </source>
</evidence>
<evidence type="ECO:0000259" key="4">
    <source>
        <dbReference type="PROSITE" id="PS51077"/>
    </source>
</evidence>
<keyword evidence="2" id="KW-0238">DNA-binding</keyword>
<feature type="domain" description="IclR-ED" evidence="5">
    <location>
        <begin position="78"/>
        <end position="259"/>
    </location>
</feature>
<dbReference type="PROSITE" id="PS51077">
    <property type="entry name" value="HTH_ICLR"/>
    <property type="match status" value="1"/>
</dbReference>